<gene>
    <name evidence="1" type="ORF">HJC23_005649</name>
</gene>
<dbReference type="EMBL" id="JABMIG020000094">
    <property type="protein sequence ID" value="KAL3793147.1"/>
    <property type="molecule type" value="Genomic_DNA"/>
</dbReference>
<sequence length="388" mass="43994">QLQSLKEKGHDHDELLQEMMRFFGEDMINPTTNRFYYFCRPFDATCEHVHMPIRDLAAAWDAAKAIYFLDQSEEVISETVRQSLKRAVKCTLASYFSWFDPDKQDECLSLSEDYLMEPANIGHSAMLLLGACSALEFNIVEEIEITEIRNSINGLARGILSMQLTSGAFRTIFGDNDDFLRGIDFFPGEAILALVTAYEYNLLNVPTKEEIIPAVVNAFNFYSEYHKTADVDPNYNIWQVIAFSKLYDLMHNQRVTQKEVASYVLKMCQEICKSKSWKYQLSRGQSFYVNLETIEIACGLDALAEGIRLAKLEQELELARMFEVNAANAVCFLQWVQSQVPSSCVVGRGGLGYGGVCVLEQRLDVTGHAISALIKLQKVLNIHHVDKI</sequence>
<dbReference type="Proteomes" id="UP001516023">
    <property type="component" value="Unassembled WGS sequence"/>
</dbReference>
<name>A0ABD3PZI6_9STRA</name>
<protein>
    <submittedName>
        <fullName evidence="1">Uncharacterized protein</fullName>
    </submittedName>
</protein>
<feature type="non-terminal residue" evidence="1">
    <location>
        <position position="1"/>
    </location>
</feature>
<proteinExistence type="predicted"/>
<reference evidence="1 2" key="1">
    <citation type="journal article" date="2020" name="G3 (Bethesda)">
        <title>Improved Reference Genome for Cyclotella cryptica CCMP332, a Model for Cell Wall Morphogenesis, Salinity Adaptation, and Lipid Production in Diatoms (Bacillariophyta).</title>
        <authorList>
            <person name="Roberts W.R."/>
            <person name="Downey K.M."/>
            <person name="Ruck E.C."/>
            <person name="Traller J.C."/>
            <person name="Alverson A.J."/>
        </authorList>
    </citation>
    <scope>NUCLEOTIDE SEQUENCE [LARGE SCALE GENOMIC DNA]</scope>
    <source>
        <strain evidence="1 2">CCMP332</strain>
    </source>
</reference>
<dbReference type="AlphaFoldDB" id="A0ABD3PZI6"/>
<keyword evidence="2" id="KW-1185">Reference proteome</keyword>
<comment type="caution">
    <text evidence="1">The sequence shown here is derived from an EMBL/GenBank/DDBJ whole genome shotgun (WGS) entry which is preliminary data.</text>
</comment>
<accession>A0ABD3PZI6</accession>
<evidence type="ECO:0000313" key="2">
    <source>
        <dbReference type="Proteomes" id="UP001516023"/>
    </source>
</evidence>
<organism evidence="1 2">
    <name type="scientific">Cyclotella cryptica</name>
    <dbReference type="NCBI Taxonomy" id="29204"/>
    <lineage>
        <taxon>Eukaryota</taxon>
        <taxon>Sar</taxon>
        <taxon>Stramenopiles</taxon>
        <taxon>Ochrophyta</taxon>
        <taxon>Bacillariophyta</taxon>
        <taxon>Coscinodiscophyceae</taxon>
        <taxon>Thalassiosirophycidae</taxon>
        <taxon>Stephanodiscales</taxon>
        <taxon>Stephanodiscaceae</taxon>
        <taxon>Cyclotella</taxon>
    </lineage>
</organism>
<evidence type="ECO:0000313" key="1">
    <source>
        <dbReference type="EMBL" id="KAL3793147.1"/>
    </source>
</evidence>